<accession>A0ABU0AWE0</accession>
<evidence type="ECO:0000313" key="3">
    <source>
        <dbReference type="Proteomes" id="UP001236559"/>
    </source>
</evidence>
<dbReference type="Gene3D" id="1.20.58.220">
    <property type="entry name" value="Phosphate transport system protein phou homolog 2, domain 2"/>
    <property type="match status" value="1"/>
</dbReference>
<dbReference type="InterPro" id="IPR038078">
    <property type="entry name" value="PhoU-like_sf"/>
</dbReference>
<dbReference type="InterPro" id="IPR052912">
    <property type="entry name" value="UPF0111_domain"/>
</dbReference>
<evidence type="ECO:0000313" key="2">
    <source>
        <dbReference type="EMBL" id="MDQ0275543.1"/>
    </source>
</evidence>
<gene>
    <name evidence="2" type="ORF">J2S72_001572</name>
</gene>
<keyword evidence="3" id="KW-1185">Reference proteome</keyword>
<dbReference type="PANTHER" id="PTHR37298:SF1">
    <property type="entry name" value="UPF0111 PROTEIN YKAA"/>
    <property type="match status" value="1"/>
</dbReference>
<dbReference type="RefSeq" id="WP_023056124.1">
    <property type="nucleotide sequence ID" value="NZ_JAUSTN010000008.1"/>
</dbReference>
<name>A0ABU0AWE0_9FIRM</name>
<comment type="caution">
    <text evidence="2">The sequence shown here is derived from an EMBL/GenBank/DDBJ whole genome shotgun (WGS) entry which is preliminary data.</text>
</comment>
<dbReference type="InterPro" id="IPR018445">
    <property type="entry name" value="Put_Phosphate_transp_reg"/>
</dbReference>
<proteinExistence type="inferred from homology"/>
<dbReference type="EMBL" id="JAUSTN010000008">
    <property type="protein sequence ID" value="MDQ0275543.1"/>
    <property type="molecule type" value="Genomic_DNA"/>
</dbReference>
<protein>
    <submittedName>
        <fullName evidence="2">Phosphate transport protein (TIGR00153 family)</fullName>
    </submittedName>
</protein>
<organism evidence="2 3">
    <name type="scientific">Peptoniphilus koenoeneniae</name>
    <dbReference type="NCBI Taxonomy" id="507751"/>
    <lineage>
        <taxon>Bacteria</taxon>
        <taxon>Bacillati</taxon>
        <taxon>Bacillota</taxon>
        <taxon>Tissierellia</taxon>
        <taxon>Tissierellales</taxon>
        <taxon>Peptoniphilaceae</taxon>
        <taxon>Peptoniphilus</taxon>
    </lineage>
</organism>
<reference evidence="2 3" key="1">
    <citation type="submission" date="2023-07" db="EMBL/GenBank/DDBJ databases">
        <title>Genomic Encyclopedia of Type Strains, Phase IV (KMG-IV): sequencing the most valuable type-strain genomes for metagenomic binning, comparative biology and taxonomic classification.</title>
        <authorList>
            <person name="Goeker M."/>
        </authorList>
    </citation>
    <scope>NUCLEOTIDE SEQUENCE [LARGE SCALE GENOMIC DNA]</scope>
    <source>
        <strain evidence="2 3">DSM 22616</strain>
    </source>
</reference>
<evidence type="ECO:0000256" key="1">
    <source>
        <dbReference type="ARBA" id="ARBA00008591"/>
    </source>
</evidence>
<sequence length="203" mass="24157">MANKIFYEMLSELSKYTVRASDMLRRTFYEFNYDDMRFIMMEIHEIENEADAINHNLQKALEKQYIIPMRREDIALLGQTTDAVVDSIEDVIRSFYMYDIKKTIPQVEGFIDIIENSCKEIFNIMSNMKNPKSFKSLEKSIELIRSYEDQADGLYIRANKELFDLNNPDELIKWEELIFRLEKCCDTCKNVADTVNNIFLRYN</sequence>
<dbReference type="Proteomes" id="UP001236559">
    <property type="component" value="Unassembled WGS sequence"/>
</dbReference>
<dbReference type="PANTHER" id="PTHR37298">
    <property type="entry name" value="UPF0111 PROTEIN YKAA"/>
    <property type="match status" value="1"/>
</dbReference>
<dbReference type="Pfam" id="PF01865">
    <property type="entry name" value="PhoU_div"/>
    <property type="match status" value="1"/>
</dbReference>
<comment type="similarity">
    <text evidence="1">Belongs to the UPF0111 family.</text>
</comment>